<dbReference type="PRINTS" id="PR00119">
    <property type="entry name" value="CATATPASE"/>
</dbReference>
<dbReference type="Pfam" id="PF04945">
    <property type="entry name" value="YHS"/>
    <property type="match status" value="1"/>
</dbReference>
<dbReference type="eggNOG" id="arCOG01576">
    <property type="taxonomic scope" value="Archaea"/>
</dbReference>
<evidence type="ECO:0000256" key="10">
    <source>
        <dbReference type="SAM" id="Phobius"/>
    </source>
</evidence>
<evidence type="ECO:0000256" key="6">
    <source>
        <dbReference type="ARBA" id="ARBA00022840"/>
    </source>
</evidence>
<dbReference type="Gene3D" id="3.40.50.1000">
    <property type="entry name" value="HAD superfamily/HAD-like"/>
    <property type="match status" value="2"/>
</dbReference>
<dbReference type="NCBIfam" id="TIGR01525">
    <property type="entry name" value="ATPase-IB_hvy"/>
    <property type="match status" value="1"/>
</dbReference>
<feature type="transmembrane region" description="Helical" evidence="10">
    <location>
        <begin position="607"/>
        <end position="630"/>
    </location>
</feature>
<dbReference type="GO" id="GO:0012505">
    <property type="term" value="C:endomembrane system"/>
    <property type="evidence" value="ECO:0007669"/>
    <property type="project" value="UniProtKB-SubCell"/>
</dbReference>
<dbReference type="PaxDb" id="273075-Ta1143"/>
<evidence type="ECO:0000259" key="11">
    <source>
        <dbReference type="SMART" id="SM00746"/>
    </source>
</evidence>
<dbReference type="SUPFAM" id="SSF81665">
    <property type="entry name" value="Calcium ATPase, transmembrane domain M"/>
    <property type="match status" value="1"/>
</dbReference>
<dbReference type="NCBIfam" id="TIGR01512">
    <property type="entry name" value="ATPase-IB2_Cd"/>
    <property type="match status" value="1"/>
</dbReference>
<dbReference type="GO" id="GO:0043682">
    <property type="term" value="F:P-type divalent copper transporter activity"/>
    <property type="evidence" value="ECO:0007669"/>
    <property type="project" value="TreeGrafter"/>
</dbReference>
<dbReference type="SUPFAM" id="SSF81653">
    <property type="entry name" value="Calcium ATPase, transduction domain A"/>
    <property type="match status" value="1"/>
</dbReference>
<dbReference type="GO" id="GO:0055070">
    <property type="term" value="P:copper ion homeostasis"/>
    <property type="evidence" value="ECO:0007669"/>
    <property type="project" value="TreeGrafter"/>
</dbReference>
<evidence type="ECO:0000256" key="2">
    <source>
        <dbReference type="ARBA" id="ARBA00006024"/>
    </source>
</evidence>
<feature type="transmembrane region" description="Helical" evidence="10">
    <location>
        <begin position="144"/>
        <end position="161"/>
    </location>
</feature>
<dbReference type="NCBIfam" id="TIGR01494">
    <property type="entry name" value="ATPase_P-type"/>
    <property type="match status" value="1"/>
</dbReference>
<dbReference type="FunCoup" id="Q9HJ30">
    <property type="interactions" value="86"/>
</dbReference>
<dbReference type="InterPro" id="IPR001757">
    <property type="entry name" value="P_typ_ATPase"/>
</dbReference>
<keyword evidence="3 10" id="KW-0812">Transmembrane</keyword>
<dbReference type="SMART" id="SM00746">
    <property type="entry name" value="TRASH"/>
    <property type="match status" value="1"/>
</dbReference>
<evidence type="ECO:0000256" key="4">
    <source>
        <dbReference type="ARBA" id="ARBA00022723"/>
    </source>
</evidence>
<dbReference type="GO" id="GO:0016887">
    <property type="term" value="F:ATP hydrolysis activity"/>
    <property type="evidence" value="ECO:0007669"/>
    <property type="project" value="InterPro"/>
</dbReference>
<dbReference type="PROSITE" id="PS01229">
    <property type="entry name" value="COF_2"/>
    <property type="match status" value="1"/>
</dbReference>
<sequence length="672" mass="72150">MATDPVCGMYVPETSDLYVDRDGTRYYFCSKGCMDKFLEPEKEGKNLARKLVIAWTFSLPVLVLTYIYTGALRDIILLVLSLPVVFYSGTQFYPGAISAIRTRSGNMDLLVSLGILTAFFFSVFVSFFPHAIPHSMVYFDSSDFIVSLILTGSYVESLVKAKASDAGNRLLSLIPETVHLVSDGGIVDIESSKISPENLVEVRPGETVPVDGIVERGSADVDSSMITGESLPITVNPGSKVSSGMKDLNGTIVVRVQAVGPNSTVGKIYSFIKMASSGRTKIQRIADVFSSYFVPVVLAAATASFLFWFFYLRSIGDPYFIETAILSFVSVIVIACPCAIGLAGPITLLIASEGSFEAGILVKNAGAMDRVTKVNRVVFDKTGTLTLPEMYVLNYSGDTEALMMAAAIESHSNHPVARAIVQYAGNISHKDADQVKEMPGSGIEGMCCGHKISVISGENGDLRITVDGTVRGVLKIGSKIRPEAEETIAEMKEKGMKISVLTGDRSRDSASAVESIGVDEVLTGLSPEDKAAIIRKYQEAGDYVMFVGDGINDVMAIDQADVGVAMGSGSDITRSQGDFVLLRNDLRAILSIFDISSKTISKVKQNIIWAISYNSALIPVAAGVLVPIFGAGIYSFLPMLAAFAMGMSSSTVVLNSIRLRGKIGRNVNYAWT</sequence>
<dbReference type="InterPro" id="IPR008250">
    <property type="entry name" value="ATPase_P-typ_transduc_dom_A_sf"/>
</dbReference>
<dbReference type="HOGENOM" id="CLU_001771_11_2_2"/>
<dbReference type="EnsemblBacteria" id="CAC12269">
    <property type="protein sequence ID" value="CAC12269"/>
    <property type="gene ID" value="CAC12269"/>
</dbReference>
<accession>Q9HJ30</accession>
<organism evidence="12 13">
    <name type="scientific">Thermoplasma acidophilum (strain ATCC 25905 / DSM 1728 / JCM 9062 / NBRC 15155 / AMRC-C165)</name>
    <dbReference type="NCBI Taxonomy" id="273075"/>
    <lineage>
        <taxon>Archaea</taxon>
        <taxon>Methanobacteriati</taxon>
        <taxon>Thermoplasmatota</taxon>
        <taxon>Thermoplasmata</taxon>
        <taxon>Thermoplasmatales</taxon>
        <taxon>Thermoplasmataceae</taxon>
        <taxon>Thermoplasma</taxon>
    </lineage>
</organism>
<dbReference type="NCBIfam" id="TIGR01511">
    <property type="entry name" value="ATPase-IB1_Cu"/>
    <property type="match status" value="1"/>
</dbReference>
<dbReference type="Pfam" id="PF00702">
    <property type="entry name" value="Hydrolase"/>
    <property type="match status" value="1"/>
</dbReference>
<dbReference type="PROSITE" id="PS00154">
    <property type="entry name" value="ATPASE_E1_E2"/>
    <property type="match status" value="1"/>
</dbReference>
<feature type="domain" description="TRASH" evidence="11">
    <location>
        <begin position="4"/>
        <end position="41"/>
    </location>
</feature>
<evidence type="ECO:0000313" key="13">
    <source>
        <dbReference type="Proteomes" id="UP000001024"/>
    </source>
</evidence>
<dbReference type="SUPFAM" id="SSF56784">
    <property type="entry name" value="HAD-like"/>
    <property type="match status" value="1"/>
</dbReference>
<dbReference type="InterPro" id="IPR007029">
    <property type="entry name" value="YHS_dom"/>
</dbReference>
<feature type="transmembrane region" description="Helical" evidence="10">
    <location>
        <begin position="51"/>
        <end position="69"/>
    </location>
</feature>
<keyword evidence="7" id="KW-1278">Translocase</keyword>
<protein>
    <submittedName>
        <fullName evidence="12">Heavy-metal transporting P-type ATPase related protein</fullName>
    </submittedName>
</protein>
<proteinExistence type="inferred from homology"/>
<comment type="subcellular location">
    <subcellularLocation>
        <location evidence="1">Endomembrane system</location>
        <topology evidence="1">Multi-pass membrane protein</topology>
    </subcellularLocation>
</comment>
<dbReference type="InterPro" id="IPR059000">
    <property type="entry name" value="ATPase_P-type_domA"/>
</dbReference>
<reference evidence="12 13" key="1">
    <citation type="journal article" date="2000" name="Nature">
        <title>The genome sequence of the thermoacidophilic scavenger Thermoplasma acidophilum.</title>
        <authorList>
            <person name="Ruepp A."/>
            <person name="Graml W."/>
            <person name="Santos-Martinez M.L."/>
            <person name="Koretke K.K."/>
            <person name="Volker C."/>
            <person name="Mewes H.W."/>
            <person name="Frishman D."/>
            <person name="Stocker S."/>
            <person name="Lupas A.N."/>
            <person name="Baumeister W."/>
        </authorList>
    </citation>
    <scope>NUCLEOTIDE SEQUENCE [LARGE SCALE GENOMIC DNA]</scope>
    <source>
        <strain evidence="13">ATCC 25905 / DSM 1728 / JCM 9062 / NBRC 15155 / AMRC-C165</strain>
    </source>
</reference>
<dbReference type="OrthoDB" id="8588at2157"/>
<name>Q9HJ30_THEAC</name>
<dbReference type="InterPro" id="IPR011017">
    <property type="entry name" value="TRASH_dom"/>
</dbReference>
<dbReference type="Gene3D" id="3.40.1110.10">
    <property type="entry name" value="Calcium-transporting ATPase, cytoplasmic domain N"/>
    <property type="match status" value="1"/>
</dbReference>
<feature type="transmembrane region" description="Helical" evidence="10">
    <location>
        <begin position="289"/>
        <end position="312"/>
    </location>
</feature>
<dbReference type="STRING" id="273075.gene:9572365"/>
<feature type="transmembrane region" description="Helical" evidence="10">
    <location>
        <begin position="75"/>
        <end position="97"/>
    </location>
</feature>
<dbReference type="InterPro" id="IPR027256">
    <property type="entry name" value="P-typ_ATPase_IB"/>
</dbReference>
<dbReference type="Pfam" id="PF00122">
    <property type="entry name" value="E1-E2_ATPase"/>
    <property type="match status" value="1"/>
</dbReference>
<dbReference type="AlphaFoldDB" id="Q9HJ30"/>
<dbReference type="InterPro" id="IPR036412">
    <property type="entry name" value="HAD-like_sf"/>
</dbReference>
<dbReference type="PANTHER" id="PTHR43520:SF8">
    <property type="entry name" value="P-TYPE CU(+) TRANSPORTER"/>
    <property type="match status" value="1"/>
</dbReference>
<keyword evidence="13" id="KW-1185">Reference proteome</keyword>
<dbReference type="InterPro" id="IPR023214">
    <property type="entry name" value="HAD_sf"/>
</dbReference>
<evidence type="ECO:0000313" key="12">
    <source>
        <dbReference type="EMBL" id="CAC12269.1"/>
    </source>
</evidence>
<evidence type="ECO:0000256" key="8">
    <source>
        <dbReference type="ARBA" id="ARBA00022989"/>
    </source>
</evidence>
<keyword evidence="9 10" id="KW-0472">Membrane</keyword>
<keyword evidence="4" id="KW-0479">Metal-binding</keyword>
<evidence type="ECO:0000256" key="7">
    <source>
        <dbReference type="ARBA" id="ARBA00022967"/>
    </source>
</evidence>
<dbReference type="GO" id="GO:0016020">
    <property type="term" value="C:membrane"/>
    <property type="evidence" value="ECO:0007669"/>
    <property type="project" value="InterPro"/>
</dbReference>
<dbReference type="GO" id="GO:0005524">
    <property type="term" value="F:ATP binding"/>
    <property type="evidence" value="ECO:0007669"/>
    <property type="project" value="UniProtKB-KW"/>
</dbReference>
<evidence type="ECO:0000256" key="3">
    <source>
        <dbReference type="ARBA" id="ARBA00022692"/>
    </source>
</evidence>
<dbReference type="PRINTS" id="PR00943">
    <property type="entry name" value="CUATPASE"/>
</dbReference>
<dbReference type="Proteomes" id="UP000001024">
    <property type="component" value="Chromosome"/>
</dbReference>
<dbReference type="InParanoid" id="Q9HJ30"/>
<dbReference type="KEGG" id="tac:Ta1143"/>
<feature type="transmembrane region" description="Helical" evidence="10">
    <location>
        <begin position="109"/>
        <end position="132"/>
    </location>
</feature>
<dbReference type="EMBL" id="AL445066">
    <property type="protein sequence ID" value="CAC12269.1"/>
    <property type="molecule type" value="Genomic_DNA"/>
</dbReference>
<evidence type="ECO:0000256" key="1">
    <source>
        <dbReference type="ARBA" id="ARBA00004127"/>
    </source>
</evidence>
<dbReference type="RefSeq" id="WP_010901551.1">
    <property type="nucleotide sequence ID" value="NC_002578.1"/>
</dbReference>
<evidence type="ECO:0000256" key="9">
    <source>
        <dbReference type="ARBA" id="ARBA00023136"/>
    </source>
</evidence>
<comment type="similarity">
    <text evidence="2">Belongs to the cation transport ATPase (P-type) (TC 3.A.3) family. Type IB subfamily.</text>
</comment>
<dbReference type="InterPro" id="IPR018303">
    <property type="entry name" value="ATPase_P-typ_P_site"/>
</dbReference>
<dbReference type="InterPro" id="IPR023298">
    <property type="entry name" value="ATPase_P-typ_TM_dom_sf"/>
</dbReference>
<feature type="transmembrane region" description="Helical" evidence="10">
    <location>
        <begin position="636"/>
        <end position="657"/>
    </location>
</feature>
<dbReference type="GO" id="GO:0005507">
    <property type="term" value="F:copper ion binding"/>
    <property type="evidence" value="ECO:0007669"/>
    <property type="project" value="TreeGrafter"/>
</dbReference>
<keyword evidence="6" id="KW-0067">ATP-binding</keyword>
<gene>
    <name evidence="12" type="ordered locus">Ta1143</name>
</gene>
<dbReference type="Gene3D" id="2.70.150.10">
    <property type="entry name" value="Calcium-transporting ATPase, cytoplasmic transduction domain A"/>
    <property type="match status" value="1"/>
</dbReference>
<keyword evidence="5" id="KW-0547">Nucleotide-binding</keyword>
<keyword evidence="8 10" id="KW-1133">Transmembrane helix</keyword>
<dbReference type="PANTHER" id="PTHR43520">
    <property type="entry name" value="ATP7, ISOFORM B"/>
    <property type="match status" value="1"/>
</dbReference>
<evidence type="ECO:0000256" key="5">
    <source>
        <dbReference type="ARBA" id="ARBA00022741"/>
    </source>
</evidence>
<feature type="transmembrane region" description="Helical" evidence="10">
    <location>
        <begin position="324"/>
        <end position="351"/>
    </location>
</feature>
<dbReference type="InterPro" id="IPR023299">
    <property type="entry name" value="ATPase_P-typ_cyto_dom_N"/>
</dbReference>